<sequence length="253" mass="27974">MVYLRVEDVVFHYRSTRVLNGVSVEIKPSSFTGIVGPNGSGKTTLLRVMLGILKPRSGVVYIDGKAIGEYDRRRLASIYGYVPQRLDSITPLTLYDFVSTGRRPYASLKGLSSRDHEAVARAIKAVGLEEKSSSLLTELSGGELQRALIARALAAEPRIMLLDEPTSNLDPYHQLMVMKLLRNLTRNGVTVVATLHDLNHAYRYPDTLILMNKGRIERVGPPGHVLTSELIYRVYGVKAIVDERVGAVVVDSD</sequence>
<dbReference type="GO" id="GO:0005524">
    <property type="term" value="F:ATP binding"/>
    <property type="evidence" value="ECO:0007669"/>
    <property type="project" value="UniProtKB-KW"/>
</dbReference>
<reference evidence="6 7" key="2">
    <citation type="journal article" date="2011" name="Stand. Genomic Sci.">
        <title>Complete genome sequence of Desulfurococcus mucosus type strain (O7/1).</title>
        <authorList>
            <person name="Wirth R."/>
            <person name="Chertkov O."/>
            <person name="Held B."/>
            <person name="Lapidus A."/>
            <person name="Nolan M."/>
            <person name="Lucas S."/>
            <person name="Hammon N."/>
            <person name="Deshpande S."/>
            <person name="Cheng J.F."/>
            <person name="Tapia R."/>
            <person name="Han C."/>
            <person name="Goodwin L."/>
            <person name="Pitluck S."/>
            <person name="Liolios K."/>
            <person name="Ioanna P."/>
            <person name="Ivanova N."/>
            <person name="Mavromatis K."/>
            <person name="Mikhailova N."/>
            <person name="Pati A."/>
            <person name="Chen A."/>
            <person name="Palaniappan K."/>
            <person name="Land M."/>
            <person name="Hauser L."/>
            <person name="Chang Y.J."/>
            <person name="Jeffries C.D."/>
            <person name="Bilek Y."/>
            <person name="Hader T."/>
            <person name="Rohde M."/>
            <person name="Spring S."/>
            <person name="Sikorski J."/>
            <person name="Goker M."/>
            <person name="Woyke T."/>
            <person name="Bristow J."/>
            <person name="Eisen J.A."/>
            <person name="Markowitz V."/>
            <person name="Hugenholtz P."/>
            <person name="Kyrpides N.C."/>
            <person name="Klenk H.P."/>
        </authorList>
    </citation>
    <scope>NUCLEOTIDE SEQUENCE [LARGE SCALE GENOMIC DNA]</scope>
    <source>
        <strain evidence="7">ATCC 35584 / DSM 2162 / JCM 9187 / O7/1</strain>
    </source>
</reference>
<dbReference type="FunFam" id="3.40.50.300:FF:000134">
    <property type="entry name" value="Iron-enterobactin ABC transporter ATP-binding protein"/>
    <property type="match status" value="1"/>
</dbReference>
<dbReference type="CDD" id="cd03214">
    <property type="entry name" value="ABC_Iron-Siderophores_B12_Hemin"/>
    <property type="match status" value="1"/>
</dbReference>
<dbReference type="STRING" id="765177.Desmu_0658"/>
<name>E8R8Z0_DESM0</name>
<dbReference type="eggNOG" id="arCOG00198">
    <property type="taxonomic scope" value="Archaea"/>
</dbReference>
<dbReference type="Gene3D" id="3.40.50.300">
    <property type="entry name" value="P-loop containing nucleotide triphosphate hydrolases"/>
    <property type="match status" value="1"/>
</dbReference>
<protein>
    <submittedName>
        <fullName evidence="6">ABC transporter related protein</fullName>
    </submittedName>
</protein>
<dbReference type="SMART" id="SM00382">
    <property type="entry name" value="AAA"/>
    <property type="match status" value="1"/>
</dbReference>
<keyword evidence="7" id="KW-1185">Reference proteome</keyword>
<dbReference type="Proteomes" id="UP000001068">
    <property type="component" value="Chromosome"/>
</dbReference>
<dbReference type="OrthoDB" id="24644at2157"/>
<dbReference type="HOGENOM" id="CLU_000604_1_11_2"/>
<accession>E8R8Z0</accession>
<dbReference type="InterPro" id="IPR003593">
    <property type="entry name" value="AAA+_ATPase"/>
</dbReference>
<evidence type="ECO:0000259" key="5">
    <source>
        <dbReference type="PROSITE" id="PS50893"/>
    </source>
</evidence>
<dbReference type="PANTHER" id="PTHR42794:SF1">
    <property type="entry name" value="HEMIN IMPORT ATP-BINDING PROTEIN HMUV"/>
    <property type="match status" value="1"/>
</dbReference>
<dbReference type="Pfam" id="PF00005">
    <property type="entry name" value="ABC_tran"/>
    <property type="match status" value="1"/>
</dbReference>
<reference evidence="7" key="1">
    <citation type="submission" date="2010-11" db="EMBL/GenBank/DDBJ databases">
        <title>The complete genome of Desulfurococcus mucosus DSM 2162.</title>
        <authorList>
            <consortium name="US DOE Joint Genome Institute (JGI-PGF)"/>
            <person name="Lucas S."/>
            <person name="Copeland A."/>
            <person name="Lapidus A."/>
            <person name="Bruce D."/>
            <person name="Goodwin L."/>
            <person name="Pitluck S."/>
            <person name="Kyrpides N."/>
            <person name="Mavromatis K."/>
            <person name="Pagani I."/>
            <person name="Ivanova N."/>
            <person name="Ovchinnikova G."/>
            <person name="Chertkov O."/>
            <person name="Held B."/>
            <person name="Brettin T."/>
            <person name="Detter J.C."/>
            <person name="Tapia R."/>
            <person name="Han C."/>
            <person name="Land M."/>
            <person name="Hauser L."/>
            <person name="Markowitz V."/>
            <person name="Cheng J.-F."/>
            <person name="Hugenholtz P."/>
            <person name="Woyke T."/>
            <person name="Wu D."/>
            <person name="Wirth R."/>
            <person name="Bilek Y."/>
            <person name="Hader T."/>
            <person name="Klenk H.-P."/>
            <person name="Eisen J.A."/>
        </authorList>
    </citation>
    <scope>NUCLEOTIDE SEQUENCE [LARGE SCALE GENOMIC DNA]</scope>
    <source>
        <strain evidence="7">ATCC 35584 / DSM 2162 / JCM 9187 / O7/1</strain>
    </source>
</reference>
<dbReference type="GO" id="GO:0016887">
    <property type="term" value="F:ATP hydrolysis activity"/>
    <property type="evidence" value="ECO:0007669"/>
    <property type="project" value="InterPro"/>
</dbReference>
<evidence type="ECO:0000256" key="3">
    <source>
        <dbReference type="ARBA" id="ARBA00022840"/>
    </source>
</evidence>
<dbReference type="PROSITE" id="PS50893">
    <property type="entry name" value="ABC_TRANSPORTER_2"/>
    <property type="match status" value="1"/>
</dbReference>
<dbReference type="InterPro" id="IPR027417">
    <property type="entry name" value="P-loop_NTPase"/>
</dbReference>
<dbReference type="KEGG" id="dmu:Desmu_0658"/>
<gene>
    <name evidence="6" type="ordered locus">Desmu_0658</name>
</gene>
<evidence type="ECO:0000313" key="6">
    <source>
        <dbReference type="EMBL" id="ADV64966.1"/>
    </source>
</evidence>
<evidence type="ECO:0000256" key="2">
    <source>
        <dbReference type="ARBA" id="ARBA00022741"/>
    </source>
</evidence>
<dbReference type="SUPFAM" id="SSF52540">
    <property type="entry name" value="P-loop containing nucleoside triphosphate hydrolases"/>
    <property type="match status" value="1"/>
</dbReference>
<keyword evidence="2" id="KW-0547">Nucleotide-binding</keyword>
<evidence type="ECO:0000313" key="7">
    <source>
        <dbReference type="Proteomes" id="UP000001068"/>
    </source>
</evidence>
<feature type="domain" description="ABC transporter" evidence="5">
    <location>
        <begin position="4"/>
        <end position="238"/>
    </location>
</feature>
<dbReference type="AlphaFoldDB" id="E8R8Z0"/>
<dbReference type="PROSITE" id="PS00211">
    <property type="entry name" value="ABC_TRANSPORTER_1"/>
    <property type="match status" value="1"/>
</dbReference>
<dbReference type="PANTHER" id="PTHR42794">
    <property type="entry name" value="HEMIN IMPORT ATP-BINDING PROTEIN HMUV"/>
    <property type="match status" value="1"/>
</dbReference>
<dbReference type="EMBL" id="CP002363">
    <property type="protein sequence ID" value="ADV64966.1"/>
    <property type="molecule type" value="Genomic_DNA"/>
</dbReference>
<evidence type="ECO:0000256" key="1">
    <source>
        <dbReference type="ARBA" id="ARBA00022448"/>
    </source>
</evidence>
<evidence type="ECO:0000256" key="4">
    <source>
        <dbReference type="ARBA" id="ARBA00022967"/>
    </source>
</evidence>
<dbReference type="InterPro" id="IPR017871">
    <property type="entry name" value="ABC_transporter-like_CS"/>
</dbReference>
<keyword evidence="1" id="KW-0813">Transport</keyword>
<dbReference type="InterPro" id="IPR003439">
    <property type="entry name" value="ABC_transporter-like_ATP-bd"/>
</dbReference>
<keyword evidence="3" id="KW-0067">ATP-binding</keyword>
<dbReference type="RefSeq" id="WP_013562188.1">
    <property type="nucleotide sequence ID" value="NC_014961.1"/>
</dbReference>
<organism evidence="6 7">
    <name type="scientific">Desulfurococcus mucosus (strain ATCC 35584 / DSM 2162 / JCM 9187 / O7/1)</name>
    <dbReference type="NCBI Taxonomy" id="765177"/>
    <lineage>
        <taxon>Archaea</taxon>
        <taxon>Thermoproteota</taxon>
        <taxon>Thermoprotei</taxon>
        <taxon>Desulfurococcales</taxon>
        <taxon>Desulfurococcaceae</taxon>
        <taxon>Desulfurococcus</taxon>
    </lineage>
</organism>
<proteinExistence type="predicted"/>
<keyword evidence="4" id="KW-1278">Translocase</keyword>
<dbReference type="GeneID" id="10153352"/>